<dbReference type="PANTHER" id="PTHR45339">
    <property type="entry name" value="HYBRID SIGNAL TRANSDUCTION HISTIDINE KINASE J"/>
    <property type="match status" value="1"/>
</dbReference>
<dbReference type="PANTHER" id="PTHR45339:SF1">
    <property type="entry name" value="HYBRID SIGNAL TRANSDUCTION HISTIDINE KINASE J"/>
    <property type="match status" value="1"/>
</dbReference>
<keyword evidence="7" id="KW-0067">ATP-binding</keyword>
<evidence type="ECO:0000256" key="2">
    <source>
        <dbReference type="ARBA" id="ARBA00012438"/>
    </source>
</evidence>
<keyword evidence="17" id="KW-1185">Reference proteome</keyword>
<dbReference type="InterPro" id="IPR000700">
    <property type="entry name" value="PAS-assoc_C"/>
</dbReference>
<accession>A0A2P8FBN8</accession>
<dbReference type="SMART" id="SM00387">
    <property type="entry name" value="HATPase_c"/>
    <property type="match status" value="1"/>
</dbReference>
<evidence type="ECO:0000259" key="14">
    <source>
        <dbReference type="PROSITE" id="PS50112"/>
    </source>
</evidence>
<evidence type="ECO:0000256" key="7">
    <source>
        <dbReference type="ARBA" id="ARBA00022840"/>
    </source>
</evidence>
<dbReference type="RefSeq" id="WP_133169959.1">
    <property type="nucleotide sequence ID" value="NZ_PYGJ01000007.1"/>
</dbReference>
<dbReference type="CDD" id="cd16922">
    <property type="entry name" value="HATPase_EvgS-ArcB-TorS-like"/>
    <property type="match status" value="1"/>
</dbReference>
<evidence type="ECO:0000256" key="3">
    <source>
        <dbReference type="ARBA" id="ARBA00022553"/>
    </source>
</evidence>
<feature type="domain" description="PAC" evidence="15">
    <location>
        <begin position="118"/>
        <end position="172"/>
    </location>
</feature>
<dbReference type="SMART" id="SM00086">
    <property type="entry name" value="PAC"/>
    <property type="match status" value="1"/>
</dbReference>
<dbReference type="InterPro" id="IPR036097">
    <property type="entry name" value="HisK_dim/P_sf"/>
</dbReference>
<feature type="domain" description="PAS" evidence="14">
    <location>
        <begin position="46"/>
        <end position="117"/>
    </location>
</feature>
<dbReference type="InterPro" id="IPR035965">
    <property type="entry name" value="PAS-like_dom_sf"/>
</dbReference>
<feature type="modified residue" description="4-aspartylphosphate" evidence="11">
    <location>
        <position position="483"/>
    </location>
</feature>
<evidence type="ECO:0000256" key="8">
    <source>
        <dbReference type="ARBA" id="ARBA00023012"/>
    </source>
</evidence>
<dbReference type="InterPro" id="IPR001789">
    <property type="entry name" value="Sig_transdc_resp-reg_receiver"/>
</dbReference>
<dbReference type="InterPro" id="IPR003594">
    <property type="entry name" value="HATPase_dom"/>
</dbReference>
<dbReference type="InterPro" id="IPR000014">
    <property type="entry name" value="PAS"/>
</dbReference>
<dbReference type="SUPFAM" id="SSF47384">
    <property type="entry name" value="Homodimeric domain of signal transducing histidine kinase"/>
    <property type="match status" value="1"/>
</dbReference>
<dbReference type="NCBIfam" id="TIGR00229">
    <property type="entry name" value="sensory_box"/>
    <property type="match status" value="1"/>
</dbReference>
<keyword evidence="4" id="KW-0808">Transferase</keyword>
<dbReference type="EMBL" id="PYGJ01000007">
    <property type="protein sequence ID" value="PSL19123.1"/>
    <property type="molecule type" value="Genomic_DNA"/>
</dbReference>
<feature type="domain" description="Histidine kinase" evidence="12">
    <location>
        <begin position="190"/>
        <end position="410"/>
    </location>
</feature>
<dbReference type="Gene3D" id="3.30.450.20">
    <property type="entry name" value="PAS domain"/>
    <property type="match status" value="1"/>
</dbReference>
<evidence type="ECO:0000256" key="9">
    <source>
        <dbReference type="ARBA" id="ARBA00064003"/>
    </source>
</evidence>
<feature type="domain" description="Response regulatory" evidence="13">
    <location>
        <begin position="434"/>
        <end position="549"/>
    </location>
</feature>
<dbReference type="PROSITE" id="PS50113">
    <property type="entry name" value="PAC"/>
    <property type="match status" value="1"/>
</dbReference>
<dbReference type="CDD" id="cd17546">
    <property type="entry name" value="REC_hyHK_CKI1_RcsC-like"/>
    <property type="match status" value="1"/>
</dbReference>
<dbReference type="SMART" id="SM00448">
    <property type="entry name" value="REC"/>
    <property type="match status" value="1"/>
</dbReference>
<proteinExistence type="predicted"/>
<dbReference type="InterPro" id="IPR011006">
    <property type="entry name" value="CheY-like_superfamily"/>
</dbReference>
<gene>
    <name evidence="16" type="ORF">CLV88_10766</name>
</gene>
<dbReference type="SMART" id="SM00091">
    <property type="entry name" value="PAS"/>
    <property type="match status" value="1"/>
</dbReference>
<evidence type="ECO:0000313" key="16">
    <source>
        <dbReference type="EMBL" id="PSL19123.1"/>
    </source>
</evidence>
<keyword evidence="8" id="KW-0902">Two-component regulatory system</keyword>
<evidence type="ECO:0000256" key="6">
    <source>
        <dbReference type="ARBA" id="ARBA00022777"/>
    </source>
</evidence>
<dbReference type="FunFam" id="3.30.565.10:FF:000010">
    <property type="entry name" value="Sensor histidine kinase RcsC"/>
    <property type="match status" value="1"/>
</dbReference>
<dbReference type="CDD" id="cd00082">
    <property type="entry name" value="HisKA"/>
    <property type="match status" value="1"/>
</dbReference>
<protein>
    <recommendedName>
        <fullName evidence="10">Sensory/regulatory protein RpfC</fullName>
        <ecNumber evidence="2">2.7.13.3</ecNumber>
    </recommendedName>
</protein>
<dbReference type="PROSITE" id="PS50112">
    <property type="entry name" value="PAS"/>
    <property type="match status" value="1"/>
</dbReference>
<dbReference type="InterPro" id="IPR004358">
    <property type="entry name" value="Sig_transdc_His_kin-like_C"/>
</dbReference>
<comment type="subunit">
    <text evidence="9">At low DSF concentrations, interacts with RpfF.</text>
</comment>
<dbReference type="CDD" id="cd00130">
    <property type="entry name" value="PAS"/>
    <property type="match status" value="1"/>
</dbReference>
<dbReference type="SUPFAM" id="SSF55874">
    <property type="entry name" value="ATPase domain of HSP90 chaperone/DNA topoisomerase II/histidine kinase"/>
    <property type="match status" value="1"/>
</dbReference>
<comment type="caution">
    <text evidence="16">The sequence shown here is derived from an EMBL/GenBank/DDBJ whole genome shotgun (WGS) entry which is preliminary data.</text>
</comment>
<dbReference type="InterPro" id="IPR003661">
    <property type="entry name" value="HisK_dim/P_dom"/>
</dbReference>
<organism evidence="16 17">
    <name type="scientific">Shimia abyssi</name>
    <dbReference type="NCBI Taxonomy" id="1662395"/>
    <lineage>
        <taxon>Bacteria</taxon>
        <taxon>Pseudomonadati</taxon>
        <taxon>Pseudomonadota</taxon>
        <taxon>Alphaproteobacteria</taxon>
        <taxon>Rhodobacterales</taxon>
        <taxon>Roseobacteraceae</taxon>
    </lineage>
</organism>
<dbReference type="Pfam" id="PF13426">
    <property type="entry name" value="PAS_9"/>
    <property type="match status" value="1"/>
</dbReference>
<evidence type="ECO:0000256" key="11">
    <source>
        <dbReference type="PROSITE-ProRule" id="PRU00169"/>
    </source>
</evidence>
<keyword evidence="6" id="KW-0418">Kinase</keyword>
<evidence type="ECO:0000259" key="15">
    <source>
        <dbReference type="PROSITE" id="PS50113"/>
    </source>
</evidence>
<dbReference type="InterPro" id="IPR005467">
    <property type="entry name" value="His_kinase_dom"/>
</dbReference>
<dbReference type="InterPro" id="IPR001610">
    <property type="entry name" value="PAC"/>
</dbReference>
<dbReference type="PROSITE" id="PS50110">
    <property type="entry name" value="RESPONSE_REGULATORY"/>
    <property type="match status" value="1"/>
</dbReference>
<sequence>MSFMVYVFISYVTSGHKREIVNSRSLLVQGLELAKTSASNAAQQTELRRLALVAERALDSVIVSDIYGRILWVNDAFTRITGFTAAEAVGKSPGEILNGPETQKKSSEEIALAISEGRTHRAEIVNYTKDGRKIWVETNLTPVFSETGQVEMVIAIERDITQAKAHQDELAKAKLAAEDGERAKAEFLASMSHEIRTPMNGIIGMADLLSETRLNAEAELFVDTIRNSAESLLVIINDILDFSKLRAGKMPLNPVSFNLIDCINGVANLLAPQAAGKSLKLQCLFDTDLPMNAKGDDVRLRQILMNVVGNAIKFTETGGVTIRTSCEKNGRGWCLCIDVSDTGIGIPENRLEHVFEQFAQADAATTRRFGGTGLGLSISRRLARNMGGDISVTSSDGKGSCFSIEILLEETAQFDQDILPSALAPNSVCLDGLTILLAEDNKTNRLVISKFLRDADITLVTAHDGRQAVEMAIELRPDVILMDMSMPEMDGVDATRAIRKVPELHPQIIALTANAYQSDKEICLEAGMDAFLTKPVRKSDLIDQIERAVTRAAAASPDIGKALDLP</sequence>
<evidence type="ECO:0000256" key="4">
    <source>
        <dbReference type="ARBA" id="ARBA00022679"/>
    </source>
</evidence>
<reference evidence="16 17" key="1">
    <citation type="submission" date="2018-03" db="EMBL/GenBank/DDBJ databases">
        <title>Genomic Encyclopedia of Archaeal and Bacterial Type Strains, Phase II (KMG-II): from individual species to whole genera.</title>
        <authorList>
            <person name="Goeker M."/>
        </authorList>
    </citation>
    <scope>NUCLEOTIDE SEQUENCE [LARGE SCALE GENOMIC DNA]</scope>
    <source>
        <strain evidence="16 17">DSM 100673</strain>
    </source>
</reference>
<dbReference type="SUPFAM" id="SSF55785">
    <property type="entry name" value="PYP-like sensor domain (PAS domain)"/>
    <property type="match status" value="1"/>
</dbReference>
<dbReference type="EC" id="2.7.13.3" evidence="2"/>
<dbReference type="SUPFAM" id="SSF52172">
    <property type="entry name" value="CheY-like"/>
    <property type="match status" value="1"/>
</dbReference>
<dbReference type="SMART" id="SM00388">
    <property type="entry name" value="HisKA"/>
    <property type="match status" value="1"/>
</dbReference>
<evidence type="ECO:0000256" key="5">
    <source>
        <dbReference type="ARBA" id="ARBA00022741"/>
    </source>
</evidence>
<dbReference type="InterPro" id="IPR036890">
    <property type="entry name" value="HATPase_C_sf"/>
</dbReference>
<dbReference type="PRINTS" id="PR00344">
    <property type="entry name" value="BCTRLSENSOR"/>
</dbReference>
<dbReference type="PROSITE" id="PS50109">
    <property type="entry name" value="HIS_KIN"/>
    <property type="match status" value="1"/>
</dbReference>
<dbReference type="Gene3D" id="1.10.287.130">
    <property type="match status" value="1"/>
</dbReference>
<dbReference type="Gene3D" id="3.40.50.2300">
    <property type="match status" value="1"/>
</dbReference>
<evidence type="ECO:0000259" key="12">
    <source>
        <dbReference type="PROSITE" id="PS50109"/>
    </source>
</evidence>
<dbReference type="Pfam" id="PF00072">
    <property type="entry name" value="Response_reg"/>
    <property type="match status" value="1"/>
</dbReference>
<dbReference type="GO" id="GO:0000155">
    <property type="term" value="F:phosphorelay sensor kinase activity"/>
    <property type="evidence" value="ECO:0007669"/>
    <property type="project" value="InterPro"/>
</dbReference>
<dbReference type="AlphaFoldDB" id="A0A2P8FBN8"/>
<evidence type="ECO:0000259" key="13">
    <source>
        <dbReference type="PROSITE" id="PS50110"/>
    </source>
</evidence>
<dbReference type="Pfam" id="PF02518">
    <property type="entry name" value="HATPase_c"/>
    <property type="match status" value="1"/>
</dbReference>
<name>A0A2P8FBN8_9RHOB</name>
<dbReference type="OrthoDB" id="9801651at2"/>
<evidence type="ECO:0000313" key="17">
    <source>
        <dbReference type="Proteomes" id="UP000240418"/>
    </source>
</evidence>
<dbReference type="Proteomes" id="UP000240418">
    <property type="component" value="Unassembled WGS sequence"/>
</dbReference>
<evidence type="ECO:0000256" key="10">
    <source>
        <dbReference type="ARBA" id="ARBA00068150"/>
    </source>
</evidence>
<keyword evidence="3 11" id="KW-0597">Phosphoprotein</keyword>
<dbReference type="GO" id="GO:0005524">
    <property type="term" value="F:ATP binding"/>
    <property type="evidence" value="ECO:0007669"/>
    <property type="project" value="UniProtKB-KW"/>
</dbReference>
<evidence type="ECO:0000256" key="1">
    <source>
        <dbReference type="ARBA" id="ARBA00000085"/>
    </source>
</evidence>
<dbReference type="Pfam" id="PF00512">
    <property type="entry name" value="HisKA"/>
    <property type="match status" value="1"/>
</dbReference>
<dbReference type="FunFam" id="1.10.287.130:FF:000002">
    <property type="entry name" value="Two-component osmosensing histidine kinase"/>
    <property type="match status" value="1"/>
</dbReference>
<dbReference type="Gene3D" id="3.30.565.10">
    <property type="entry name" value="Histidine kinase-like ATPase, C-terminal domain"/>
    <property type="match status" value="1"/>
</dbReference>
<comment type="catalytic activity">
    <reaction evidence="1">
        <text>ATP + protein L-histidine = ADP + protein N-phospho-L-histidine.</text>
        <dbReference type="EC" id="2.7.13.3"/>
    </reaction>
</comment>
<keyword evidence="5" id="KW-0547">Nucleotide-binding</keyword>